<comment type="caution">
    <text evidence="2">The sequence shown here is derived from an EMBL/GenBank/DDBJ whole genome shotgun (WGS) entry which is preliminary data.</text>
</comment>
<proteinExistence type="predicted"/>
<keyword evidence="1" id="KW-0472">Membrane</keyword>
<feature type="transmembrane region" description="Helical" evidence="1">
    <location>
        <begin position="12"/>
        <end position="33"/>
    </location>
</feature>
<evidence type="ECO:0000313" key="2">
    <source>
        <dbReference type="EMBL" id="KAK9119568.1"/>
    </source>
</evidence>
<evidence type="ECO:0000256" key="1">
    <source>
        <dbReference type="SAM" id="Phobius"/>
    </source>
</evidence>
<dbReference type="Proteomes" id="UP001419268">
    <property type="component" value="Unassembled WGS sequence"/>
</dbReference>
<organism evidence="2 3">
    <name type="scientific">Stephania cephalantha</name>
    <dbReference type="NCBI Taxonomy" id="152367"/>
    <lineage>
        <taxon>Eukaryota</taxon>
        <taxon>Viridiplantae</taxon>
        <taxon>Streptophyta</taxon>
        <taxon>Embryophyta</taxon>
        <taxon>Tracheophyta</taxon>
        <taxon>Spermatophyta</taxon>
        <taxon>Magnoliopsida</taxon>
        <taxon>Ranunculales</taxon>
        <taxon>Menispermaceae</taxon>
        <taxon>Menispermoideae</taxon>
        <taxon>Cissampelideae</taxon>
        <taxon>Stephania</taxon>
    </lineage>
</organism>
<keyword evidence="1" id="KW-0812">Transmembrane</keyword>
<sequence>MSGVVSKVGDWAFKGFTAGLGLATIYLAGTFSINMYRGFTWHNSNSQSESKPENEESKDQSQ</sequence>
<gene>
    <name evidence="2" type="ORF">Scep_017661</name>
</gene>
<reference evidence="2 3" key="1">
    <citation type="submission" date="2024-01" db="EMBL/GenBank/DDBJ databases">
        <title>Genome assemblies of Stephania.</title>
        <authorList>
            <person name="Yang L."/>
        </authorList>
    </citation>
    <scope>NUCLEOTIDE SEQUENCE [LARGE SCALE GENOMIC DNA]</scope>
    <source>
        <strain evidence="2">JXDWG</strain>
        <tissue evidence="2">Leaf</tissue>
    </source>
</reference>
<keyword evidence="1" id="KW-1133">Transmembrane helix</keyword>
<protein>
    <submittedName>
        <fullName evidence="2">Uncharacterized protein</fullName>
    </submittedName>
</protein>
<name>A0AAP0IRA4_9MAGN</name>
<dbReference type="AlphaFoldDB" id="A0AAP0IRA4"/>
<dbReference type="PANTHER" id="PTHR38525:SF1">
    <property type="entry name" value="OS03G0824500 PROTEIN"/>
    <property type="match status" value="1"/>
</dbReference>
<dbReference type="PANTHER" id="PTHR38525">
    <property type="entry name" value="OS03G0824500 PROTEIN"/>
    <property type="match status" value="1"/>
</dbReference>
<keyword evidence="3" id="KW-1185">Reference proteome</keyword>
<evidence type="ECO:0000313" key="3">
    <source>
        <dbReference type="Proteomes" id="UP001419268"/>
    </source>
</evidence>
<accession>A0AAP0IRA4</accession>
<dbReference type="EMBL" id="JBBNAG010000007">
    <property type="protein sequence ID" value="KAK9119568.1"/>
    <property type="molecule type" value="Genomic_DNA"/>
</dbReference>